<dbReference type="InterPro" id="IPR018392">
    <property type="entry name" value="LysM"/>
</dbReference>
<dbReference type="PROSITE" id="PS51782">
    <property type="entry name" value="LYSM"/>
    <property type="match status" value="1"/>
</dbReference>
<organism evidence="4 5">
    <name type="scientific">Lederbergia lenta</name>
    <name type="common">Bacillus lentus</name>
    <dbReference type="NCBI Taxonomy" id="1467"/>
    <lineage>
        <taxon>Bacteria</taxon>
        <taxon>Bacillati</taxon>
        <taxon>Bacillota</taxon>
        <taxon>Bacilli</taxon>
        <taxon>Bacillales</taxon>
        <taxon>Bacillaceae</taxon>
        <taxon>Lederbergia</taxon>
    </lineage>
</organism>
<evidence type="ECO:0000256" key="2">
    <source>
        <dbReference type="SAM" id="MobiDB-lite"/>
    </source>
</evidence>
<feature type="domain" description="LysM" evidence="3">
    <location>
        <begin position="447"/>
        <end position="491"/>
    </location>
</feature>
<feature type="coiled-coil region" evidence="1">
    <location>
        <begin position="140"/>
        <end position="194"/>
    </location>
</feature>
<dbReference type="Gene3D" id="3.10.350.10">
    <property type="entry name" value="LysM domain"/>
    <property type="match status" value="1"/>
</dbReference>
<protein>
    <submittedName>
        <fullName evidence="4">Stage VI sporulation protein D</fullName>
    </submittedName>
</protein>
<dbReference type="RefSeq" id="WP_066137170.1">
    <property type="nucleotide sequence ID" value="NZ_CBCSGM010000001.1"/>
</dbReference>
<dbReference type="AlphaFoldDB" id="A0A2X4W724"/>
<evidence type="ECO:0000313" key="5">
    <source>
        <dbReference type="Proteomes" id="UP000249134"/>
    </source>
</evidence>
<feature type="compositionally biased region" description="Low complexity" evidence="2">
    <location>
        <begin position="385"/>
        <end position="399"/>
    </location>
</feature>
<keyword evidence="5" id="KW-1185">Reference proteome</keyword>
<dbReference type="EMBL" id="LS483476">
    <property type="protein sequence ID" value="SQI55788.1"/>
    <property type="molecule type" value="Genomic_DNA"/>
</dbReference>
<evidence type="ECO:0000256" key="1">
    <source>
        <dbReference type="SAM" id="Coils"/>
    </source>
</evidence>
<evidence type="ECO:0000259" key="3">
    <source>
        <dbReference type="PROSITE" id="PS51782"/>
    </source>
</evidence>
<dbReference type="SUPFAM" id="SSF54106">
    <property type="entry name" value="LysM domain"/>
    <property type="match status" value="1"/>
</dbReference>
<dbReference type="SMART" id="SM00257">
    <property type="entry name" value="LysM"/>
    <property type="match status" value="1"/>
</dbReference>
<feature type="compositionally biased region" description="Basic and acidic residues" evidence="2">
    <location>
        <begin position="231"/>
        <end position="261"/>
    </location>
</feature>
<evidence type="ECO:0000313" key="4">
    <source>
        <dbReference type="EMBL" id="SQI55788.1"/>
    </source>
</evidence>
<dbReference type="Pfam" id="PF01476">
    <property type="entry name" value="LysM"/>
    <property type="match status" value="1"/>
</dbReference>
<dbReference type="Proteomes" id="UP000249134">
    <property type="component" value="Chromosome 1"/>
</dbReference>
<dbReference type="KEGG" id="blen:NCTC4824_01535"/>
<dbReference type="STRING" id="1348624.GCA_001591545_00622"/>
<name>A0A2X4W724_LEDLE</name>
<dbReference type="Pfam" id="PF20918">
    <property type="entry name" value="SPOCS_spoVID-N"/>
    <property type="match status" value="1"/>
</dbReference>
<dbReference type="InterPro" id="IPR036779">
    <property type="entry name" value="LysM_dom_sf"/>
</dbReference>
<accession>A0A2X4W724</accession>
<sequence>MPERKESSITFTVEESIWFERGQEVDELISISLSPHIELLNEEDYVVLKGTLELSGEYKHVNEENEVAFPIMGRQYIQSVEIRNETESEFFHQLPLDITIPKRKVKKLEDIAVDIESFDYHLSENCRLQLLADIEIRGVYEEEESILDTVEEDADDLLDHYEESPSRVEPATPINNESSVIEEIDRKTTELQEEELEEILLEVQPGEHEVEAKVREAELQGQGDEQQEIQVETREGEQQEIQVETREGEQRETQVDTRENDQQEIQMEAVEKEERNTKVEAQEEQHEIELETLHEEHDIHVEVRQEEQGHHQVEEAREKQQDPLVEILEKENDEDFYDLFKIEANIIPEKRELTDVRPTLDYHLPKLPEILIESLERRGRDHMPIESSSPYIESSSHMSNVKYDEVESSSHLQEEKNKEKKKKDKYKSMSFADFFARKDEGASAKLKVCLVQHGDSIQGLADKYKVTVQQILRANQLEANHEVYEGQVLYIPVKVSSLKSI</sequence>
<feature type="region of interest" description="Disordered" evidence="2">
    <location>
        <begin position="381"/>
        <end position="423"/>
    </location>
</feature>
<keyword evidence="1" id="KW-0175">Coiled coil</keyword>
<reference evidence="4 5" key="1">
    <citation type="submission" date="2018-06" db="EMBL/GenBank/DDBJ databases">
        <authorList>
            <consortium name="Pathogen Informatics"/>
            <person name="Doyle S."/>
        </authorList>
    </citation>
    <scope>NUCLEOTIDE SEQUENCE [LARGE SCALE GENOMIC DNA]</scope>
    <source>
        <strain evidence="4 5">NCTC4824</strain>
    </source>
</reference>
<gene>
    <name evidence="4" type="primary">spoVID</name>
    <name evidence="4" type="ORF">NCTC4824_01535</name>
</gene>
<feature type="region of interest" description="Disordered" evidence="2">
    <location>
        <begin position="218"/>
        <end position="261"/>
    </location>
</feature>
<proteinExistence type="predicted"/>
<dbReference type="InterPro" id="IPR048862">
    <property type="entry name" value="SPOCS_spoVID_N"/>
</dbReference>
<dbReference type="CDD" id="cd00118">
    <property type="entry name" value="LysM"/>
    <property type="match status" value="1"/>
</dbReference>